<dbReference type="PANTHER" id="PTHR23506">
    <property type="entry name" value="GH10249P"/>
    <property type="match status" value="1"/>
</dbReference>
<dbReference type="PROSITE" id="PS50850">
    <property type="entry name" value="MFS"/>
    <property type="match status" value="1"/>
</dbReference>
<dbReference type="GO" id="GO:0016020">
    <property type="term" value="C:membrane"/>
    <property type="evidence" value="ECO:0007669"/>
    <property type="project" value="UniProtKB-SubCell"/>
</dbReference>
<keyword evidence="3 7" id="KW-0812">Transmembrane</keyword>
<evidence type="ECO:0000313" key="10">
    <source>
        <dbReference type="Proteomes" id="UP000649114"/>
    </source>
</evidence>
<evidence type="ECO:0000256" key="7">
    <source>
        <dbReference type="SAM" id="Phobius"/>
    </source>
</evidence>
<evidence type="ECO:0000313" key="9">
    <source>
        <dbReference type="EMBL" id="KAF4202409.1"/>
    </source>
</evidence>
<feature type="transmembrane region" description="Helical" evidence="7">
    <location>
        <begin position="377"/>
        <end position="400"/>
    </location>
</feature>
<proteinExistence type="predicted"/>
<evidence type="ECO:0000256" key="1">
    <source>
        <dbReference type="ARBA" id="ARBA00004141"/>
    </source>
</evidence>
<feature type="domain" description="Major facilitator superfamily (MFS) profile" evidence="8">
    <location>
        <begin position="1"/>
        <end position="420"/>
    </location>
</feature>
<dbReference type="Proteomes" id="UP000649114">
    <property type="component" value="Unassembled WGS sequence"/>
</dbReference>
<sequence>MIENRLHLDPSKTQRITSAALSIHALVCFVSGPVIGHLADKVSSRKGPLLLSVVGEIIGTILVAAAPSVFFFGRVVQAFAGNAAWIVGFATIADTVEAENRSRTISTISVFFISGMLFGPMMSGSLIGVVGYWPTWLAAIAVLILDAIMLFLMVETPKSQRKDVESASGADTGTGSPDETSSLLSGPASAQRDPEQSPQQNGSTKRAAENFYKIILSNPRALTSMVCHATISLTLACFDTTLPLHVSRAFGWGPFQTSLMFLLLQVPTLLLSPLTGWMKDRWGTKIPSGVGFLAHAPLLWLLGAAGRRGLPLVGSEQRGKTSYTITIVSLGIVRTLVTGCGTIEMTNVVTELQETQPGIFGPNGGYSRAFSLTNMSWTFSMFIGPILSGALTETVGYYYMNIWLEIDKERLEKVVREQQRLAESRGFTLDYQLQQEQKENVICHPRLAPATDEKYDRAVFNWAVWRLSRNESAMTNFSKDKPNPSPQILKLFAEEFIITQKRGLPSQKTACHNFTSFTSKWERETSQTLPRQVKDDVLNICPLQGGYFVVIIRH</sequence>
<evidence type="ECO:0000256" key="4">
    <source>
        <dbReference type="ARBA" id="ARBA00022989"/>
    </source>
</evidence>
<evidence type="ECO:0000256" key="2">
    <source>
        <dbReference type="ARBA" id="ARBA00022448"/>
    </source>
</evidence>
<evidence type="ECO:0000259" key="8">
    <source>
        <dbReference type="PROSITE" id="PS50850"/>
    </source>
</evidence>
<feature type="compositionally biased region" description="Polar residues" evidence="6">
    <location>
        <begin position="169"/>
        <end position="184"/>
    </location>
</feature>
<dbReference type="InterPro" id="IPR020846">
    <property type="entry name" value="MFS_dom"/>
</dbReference>
<dbReference type="InterPro" id="IPR050930">
    <property type="entry name" value="MFS_Vesicular_Transporter"/>
</dbReference>
<evidence type="ECO:0000256" key="5">
    <source>
        <dbReference type="ARBA" id="ARBA00023136"/>
    </source>
</evidence>
<dbReference type="EMBL" id="JAAAPU010000106">
    <property type="protein sequence ID" value="KAF4202409.1"/>
    <property type="molecule type" value="Genomic_DNA"/>
</dbReference>
<keyword evidence="4 7" id="KW-1133">Transmembrane helix</keyword>
<feature type="transmembrane region" description="Helical" evidence="7">
    <location>
        <begin position="78"/>
        <end position="96"/>
    </location>
</feature>
<dbReference type="Gene3D" id="1.20.1250.20">
    <property type="entry name" value="MFS general substrate transporter like domains"/>
    <property type="match status" value="1"/>
</dbReference>
<keyword evidence="2" id="KW-0813">Transport</keyword>
<protein>
    <recommendedName>
        <fullName evidence="8">Major facilitator superfamily (MFS) profile domain-containing protein</fullName>
    </recommendedName>
</protein>
<feature type="transmembrane region" description="Helical" evidence="7">
    <location>
        <begin position="286"/>
        <end position="305"/>
    </location>
</feature>
<name>A0AAN6BN11_ASPLE</name>
<feature type="region of interest" description="Disordered" evidence="6">
    <location>
        <begin position="162"/>
        <end position="205"/>
    </location>
</feature>
<reference evidence="9" key="2">
    <citation type="submission" date="2020-04" db="EMBL/GenBank/DDBJ databases">
        <authorList>
            <person name="Santos R.A.C."/>
            <person name="Steenwyk J.L."/>
            <person name="Rivero-Menendez O."/>
            <person name="Mead M.E."/>
            <person name="Silva L.P."/>
            <person name="Bastos R.W."/>
            <person name="Alastruey-Izquierdo A."/>
            <person name="Goldman G.H."/>
            <person name="Rokas A."/>
        </authorList>
    </citation>
    <scope>NUCLEOTIDE SEQUENCE</scope>
    <source>
        <strain evidence="9">CNM-CM8927</strain>
    </source>
</reference>
<evidence type="ECO:0000256" key="3">
    <source>
        <dbReference type="ARBA" id="ARBA00022692"/>
    </source>
</evidence>
<feature type="transmembrane region" description="Helical" evidence="7">
    <location>
        <begin position="136"/>
        <end position="154"/>
    </location>
</feature>
<feature type="transmembrane region" description="Helical" evidence="7">
    <location>
        <begin position="16"/>
        <end position="36"/>
    </location>
</feature>
<feature type="transmembrane region" description="Helical" evidence="7">
    <location>
        <begin position="48"/>
        <end position="72"/>
    </location>
</feature>
<dbReference type="CDD" id="cd17325">
    <property type="entry name" value="MFS_MdtG_SLC18_like"/>
    <property type="match status" value="1"/>
</dbReference>
<dbReference type="InterPro" id="IPR036259">
    <property type="entry name" value="MFS_trans_sf"/>
</dbReference>
<feature type="transmembrane region" description="Helical" evidence="7">
    <location>
        <begin position="108"/>
        <end position="130"/>
    </location>
</feature>
<comment type="subcellular location">
    <subcellularLocation>
        <location evidence="1">Membrane</location>
        <topology evidence="1">Multi-pass membrane protein</topology>
    </subcellularLocation>
</comment>
<evidence type="ECO:0000256" key="6">
    <source>
        <dbReference type="SAM" id="MobiDB-lite"/>
    </source>
</evidence>
<keyword evidence="5 7" id="KW-0472">Membrane</keyword>
<dbReference type="GO" id="GO:0022857">
    <property type="term" value="F:transmembrane transporter activity"/>
    <property type="evidence" value="ECO:0007669"/>
    <property type="project" value="InterPro"/>
</dbReference>
<feature type="transmembrane region" description="Helical" evidence="7">
    <location>
        <begin position="254"/>
        <end position="274"/>
    </location>
</feature>
<dbReference type="Pfam" id="PF07690">
    <property type="entry name" value="MFS_1"/>
    <property type="match status" value="1"/>
</dbReference>
<dbReference type="PANTHER" id="PTHR23506:SF35">
    <property type="entry name" value="MAJOR FACILITATOR SUPERFAMILY (MFS) PROFILE DOMAIN-CONTAINING PROTEIN-RELATED"/>
    <property type="match status" value="1"/>
</dbReference>
<gene>
    <name evidence="9" type="ORF">CNMCM8927_000221</name>
</gene>
<accession>A0AAN6BN11</accession>
<dbReference type="InterPro" id="IPR011701">
    <property type="entry name" value="MFS"/>
</dbReference>
<reference evidence="9" key="1">
    <citation type="journal article" date="2020" name="bioRxiv">
        <title>Genomic and phenotypic heterogeneity of clinical isolates of the human pathogens Aspergillus fumigatus, Aspergillus lentulus and Aspergillus fumigatiaffinis.</title>
        <authorList>
            <person name="dos Santos R.A.C."/>
            <person name="Steenwyk J.L."/>
            <person name="Rivero-Menendez O."/>
            <person name="Mead M.E."/>
            <person name="Silva L.P."/>
            <person name="Bastos R.W."/>
            <person name="Alastruey-Izquierdo A."/>
            <person name="Goldman G.H."/>
            <person name="Rokas A."/>
        </authorList>
    </citation>
    <scope>NUCLEOTIDE SEQUENCE</scope>
    <source>
        <strain evidence="9">CNM-CM8927</strain>
    </source>
</reference>
<comment type="caution">
    <text evidence="9">The sequence shown here is derived from an EMBL/GenBank/DDBJ whole genome shotgun (WGS) entry which is preliminary data.</text>
</comment>
<organism evidence="9 10">
    <name type="scientific">Aspergillus lentulus</name>
    <dbReference type="NCBI Taxonomy" id="293939"/>
    <lineage>
        <taxon>Eukaryota</taxon>
        <taxon>Fungi</taxon>
        <taxon>Dikarya</taxon>
        <taxon>Ascomycota</taxon>
        <taxon>Pezizomycotina</taxon>
        <taxon>Eurotiomycetes</taxon>
        <taxon>Eurotiomycetidae</taxon>
        <taxon>Eurotiales</taxon>
        <taxon>Aspergillaceae</taxon>
        <taxon>Aspergillus</taxon>
        <taxon>Aspergillus subgen. Fumigati</taxon>
    </lineage>
</organism>
<dbReference type="SUPFAM" id="SSF103473">
    <property type="entry name" value="MFS general substrate transporter"/>
    <property type="match status" value="1"/>
</dbReference>
<dbReference type="AlphaFoldDB" id="A0AAN6BN11"/>